<dbReference type="SUPFAM" id="SSF54995">
    <property type="entry name" value="Ribosomal protein S6"/>
    <property type="match status" value="1"/>
</dbReference>
<dbReference type="AlphaFoldDB" id="A0A6J6F7A4"/>
<dbReference type="InterPro" id="IPR000529">
    <property type="entry name" value="Ribosomal_bS6"/>
</dbReference>
<reference evidence="2" key="1">
    <citation type="submission" date="2020-05" db="EMBL/GenBank/DDBJ databases">
        <authorList>
            <person name="Chiriac C."/>
            <person name="Salcher M."/>
            <person name="Ghai R."/>
            <person name="Kavagutti S V."/>
        </authorList>
    </citation>
    <scope>NUCLEOTIDE SEQUENCE</scope>
</reference>
<dbReference type="CDD" id="cd00473">
    <property type="entry name" value="bS6"/>
    <property type="match status" value="1"/>
</dbReference>
<evidence type="ECO:0000256" key="1">
    <source>
        <dbReference type="ARBA" id="ARBA00009512"/>
    </source>
</evidence>
<proteinExistence type="inferred from homology"/>
<dbReference type="Gene3D" id="3.30.70.60">
    <property type="match status" value="1"/>
</dbReference>
<protein>
    <submittedName>
        <fullName evidence="2">Unannotated protein</fullName>
    </submittedName>
</protein>
<dbReference type="Pfam" id="PF01250">
    <property type="entry name" value="Ribosomal_S6"/>
    <property type="match status" value="1"/>
</dbReference>
<dbReference type="InterPro" id="IPR014717">
    <property type="entry name" value="Transl_elong_EF1B/ribsomal_bS6"/>
</dbReference>
<dbReference type="GO" id="GO:0005737">
    <property type="term" value="C:cytoplasm"/>
    <property type="evidence" value="ECO:0007669"/>
    <property type="project" value="UniProtKB-ARBA"/>
</dbReference>
<gene>
    <name evidence="2" type="ORF">UFOPK1493_03330</name>
</gene>
<dbReference type="GO" id="GO:0070181">
    <property type="term" value="F:small ribosomal subunit rRNA binding"/>
    <property type="evidence" value="ECO:0007669"/>
    <property type="project" value="TreeGrafter"/>
</dbReference>
<dbReference type="PANTHER" id="PTHR21011:SF1">
    <property type="entry name" value="SMALL RIBOSOMAL SUBUNIT PROTEIN BS6M"/>
    <property type="match status" value="1"/>
</dbReference>
<comment type="similarity">
    <text evidence="1">Belongs to the bacterial ribosomal protein bS6 family.</text>
</comment>
<dbReference type="GO" id="GO:0005840">
    <property type="term" value="C:ribosome"/>
    <property type="evidence" value="ECO:0007669"/>
    <property type="project" value="InterPro"/>
</dbReference>
<dbReference type="InterPro" id="IPR020814">
    <property type="entry name" value="Ribosomal_S6_plastid/chlpt"/>
</dbReference>
<dbReference type="NCBIfam" id="TIGR00166">
    <property type="entry name" value="S6"/>
    <property type="match status" value="1"/>
</dbReference>
<organism evidence="2">
    <name type="scientific">freshwater metagenome</name>
    <dbReference type="NCBI Taxonomy" id="449393"/>
    <lineage>
        <taxon>unclassified sequences</taxon>
        <taxon>metagenomes</taxon>
        <taxon>ecological metagenomes</taxon>
    </lineage>
</organism>
<accession>A0A6J6F7A4</accession>
<dbReference type="InterPro" id="IPR035980">
    <property type="entry name" value="Ribosomal_bS6_sf"/>
</dbReference>
<dbReference type="EMBL" id="CAEZSR010000178">
    <property type="protein sequence ID" value="CAB4584792.1"/>
    <property type="molecule type" value="Genomic_DNA"/>
</dbReference>
<sequence>MQRAYELMVIIDGDLEDTAARGWIKSISDSIAAAGGSLHGKPDWWGRRQYAYPIEKKEYGYYVVFELLAAGGALDELERSFRIADDIVRHKLIRLPEAEAARRGITGAAA</sequence>
<name>A0A6J6F7A4_9ZZZZ</name>
<dbReference type="HAMAP" id="MF_00360">
    <property type="entry name" value="Ribosomal_bS6"/>
    <property type="match status" value="1"/>
</dbReference>
<dbReference type="PANTHER" id="PTHR21011">
    <property type="entry name" value="MITOCHONDRIAL 28S RIBOSOMAL PROTEIN S6"/>
    <property type="match status" value="1"/>
</dbReference>
<evidence type="ECO:0000313" key="2">
    <source>
        <dbReference type="EMBL" id="CAB4584792.1"/>
    </source>
</evidence>
<dbReference type="GO" id="GO:0003735">
    <property type="term" value="F:structural constituent of ribosome"/>
    <property type="evidence" value="ECO:0007669"/>
    <property type="project" value="InterPro"/>
</dbReference>
<dbReference type="GO" id="GO:0006412">
    <property type="term" value="P:translation"/>
    <property type="evidence" value="ECO:0007669"/>
    <property type="project" value="InterPro"/>
</dbReference>